<dbReference type="OrthoDB" id="10293063at2759"/>
<evidence type="ECO:0000313" key="2">
    <source>
        <dbReference type="Proteomes" id="UP000237631"/>
    </source>
</evidence>
<reference evidence="2" key="1">
    <citation type="journal article" date="2017" name="bioRxiv">
        <title>Conservation of a gene cluster reveals novel cercosporin biosynthetic mechanisms and extends production to the genus Colletotrichum.</title>
        <authorList>
            <person name="de Jonge R."/>
            <person name="Ebert M.K."/>
            <person name="Huitt-Roehl C.R."/>
            <person name="Pal P."/>
            <person name="Suttle J.C."/>
            <person name="Spanner R.E."/>
            <person name="Neubauer J.D."/>
            <person name="Jurick W.M.II."/>
            <person name="Stott K.A."/>
            <person name="Secor G.A."/>
            <person name="Thomma B.P.H.J."/>
            <person name="Van de Peer Y."/>
            <person name="Townsend C.A."/>
            <person name="Bolton M.D."/>
        </authorList>
    </citation>
    <scope>NUCLEOTIDE SEQUENCE [LARGE SCALE GENOMIC DNA]</scope>
    <source>
        <strain evidence="2">CBS538.71</strain>
    </source>
</reference>
<sequence>MSLSTTMTNLSETKLADAHSDSRLVKILGNLPISRLPDAYFFARLDDLVIYRHKTFAETKGKSPRKDDYEWRIEFKRSPPCPFPGCAEEVLWPSRFSCDNKKDFVRVWPLKERSRAKRCVSKVKTRGLRFLGRKSAAEGSYDAETGSIEAFEKALRTSHFTGDLGEGVRISLDTDDELRESARDDAIPFEFLEPSWYGSD</sequence>
<protein>
    <submittedName>
        <fullName evidence="1">Uncharacterized protein</fullName>
    </submittedName>
</protein>
<organism evidence="1 2">
    <name type="scientific">Cercospora berteroae</name>
    <dbReference type="NCBI Taxonomy" id="357750"/>
    <lineage>
        <taxon>Eukaryota</taxon>
        <taxon>Fungi</taxon>
        <taxon>Dikarya</taxon>
        <taxon>Ascomycota</taxon>
        <taxon>Pezizomycotina</taxon>
        <taxon>Dothideomycetes</taxon>
        <taxon>Dothideomycetidae</taxon>
        <taxon>Mycosphaerellales</taxon>
        <taxon>Mycosphaerellaceae</taxon>
        <taxon>Cercospora</taxon>
    </lineage>
</organism>
<comment type="caution">
    <text evidence="1">The sequence shown here is derived from an EMBL/GenBank/DDBJ whole genome shotgun (WGS) entry which is preliminary data.</text>
</comment>
<gene>
    <name evidence="1" type="ORF">CBER1_07288</name>
</gene>
<keyword evidence="2" id="KW-1185">Reference proteome</keyword>
<dbReference type="Proteomes" id="UP000237631">
    <property type="component" value="Unassembled WGS sequence"/>
</dbReference>
<dbReference type="AlphaFoldDB" id="A0A2S6CF06"/>
<proteinExistence type="predicted"/>
<dbReference type="EMBL" id="PNEN01000467">
    <property type="protein sequence ID" value="PPJ58296.1"/>
    <property type="molecule type" value="Genomic_DNA"/>
</dbReference>
<evidence type="ECO:0000313" key="1">
    <source>
        <dbReference type="EMBL" id="PPJ58296.1"/>
    </source>
</evidence>
<name>A0A2S6CF06_9PEZI</name>
<accession>A0A2S6CF06</accession>